<keyword evidence="1" id="KW-0805">Transcription regulation</keyword>
<reference evidence="6 7" key="1">
    <citation type="submission" date="2024-09" db="EMBL/GenBank/DDBJ databases">
        <authorList>
            <person name="Sun Q."/>
            <person name="Mori K."/>
        </authorList>
    </citation>
    <scope>NUCLEOTIDE SEQUENCE [LARGE SCALE GENOMIC DNA]</scope>
    <source>
        <strain evidence="6 7">CCM 7468</strain>
    </source>
</reference>
<dbReference type="InterPro" id="IPR050204">
    <property type="entry name" value="AraC_XylS_family_regulators"/>
</dbReference>
<organism evidence="6 7">
    <name type="scientific">Muricoccus vinaceus</name>
    <dbReference type="NCBI Taxonomy" id="424704"/>
    <lineage>
        <taxon>Bacteria</taxon>
        <taxon>Pseudomonadati</taxon>
        <taxon>Pseudomonadota</taxon>
        <taxon>Alphaproteobacteria</taxon>
        <taxon>Acetobacterales</taxon>
        <taxon>Roseomonadaceae</taxon>
        <taxon>Muricoccus</taxon>
    </lineage>
</organism>
<protein>
    <submittedName>
        <fullName evidence="6">Helix-turn-helix domain-containing protein</fullName>
    </submittedName>
</protein>
<evidence type="ECO:0000256" key="2">
    <source>
        <dbReference type="ARBA" id="ARBA00023125"/>
    </source>
</evidence>
<dbReference type="PANTHER" id="PTHR46796:SF6">
    <property type="entry name" value="ARAC SUBFAMILY"/>
    <property type="match status" value="1"/>
</dbReference>
<comment type="caution">
    <text evidence="6">The sequence shown here is derived from an EMBL/GenBank/DDBJ whole genome shotgun (WGS) entry which is preliminary data.</text>
</comment>
<dbReference type="InterPro" id="IPR018062">
    <property type="entry name" value="HTH_AraC-typ_CS"/>
</dbReference>
<evidence type="ECO:0000256" key="1">
    <source>
        <dbReference type="ARBA" id="ARBA00023015"/>
    </source>
</evidence>
<sequence length="191" mass="20995">MHSRNAAPCAAPDGMMGGMGAATVSQLLQDARDLLHHDRQAAARTLLHASRLLDAPAADGLPMAWGIVPGGLARWQVMRLTRYVEAHLDQPITHRHLSSEIRLSSGHFARAFKQSFGRTAHTYVVERRIARAKELMLHTTAPLSEIAFSCGLSDQAHLSRLFRRAVGSTPLAWRRQHQPAPARRAGERPGP</sequence>
<name>A0ABV6IM63_9PROT</name>
<feature type="domain" description="HTH araC/xylS-type" evidence="5">
    <location>
        <begin position="78"/>
        <end position="176"/>
    </location>
</feature>
<dbReference type="Gene3D" id="1.10.10.60">
    <property type="entry name" value="Homeodomain-like"/>
    <property type="match status" value="1"/>
</dbReference>
<dbReference type="SUPFAM" id="SSF46689">
    <property type="entry name" value="Homeodomain-like"/>
    <property type="match status" value="2"/>
</dbReference>
<accession>A0ABV6IM63</accession>
<keyword evidence="2" id="KW-0238">DNA-binding</keyword>
<keyword evidence="3" id="KW-0804">Transcription</keyword>
<evidence type="ECO:0000313" key="7">
    <source>
        <dbReference type="Proteomes" id="UP001589789"/>
    </source>
</evidence>
<proteinExistence type="predicted"/>
<dbReference type="SMART" id="SM00342">
    <property type="entry name" value="HTH_ARAC"/>
    <property type="match status" value="1"/>
</dbReference>
<keyword evidence="7" id="KW-1185">Reference proteome</keyword>
<evidence type="ECO:0000259" key="5">
    <source>
        <dbReference type="PROSITE" id="PS01124"/>
    </source>
</evidence>
<dbReference type="InterPro" id="IPR009057">
    <property type="entry name" value="Homeodomain-like_sf"/>
</dbReference>
<evidence type="ECO:0000313" key="6">
    <source>
        <dbReference type="EMBL" id="MFC0384672.1"/>
    </source>
</evidence>
<dbReference type="RefSeq" id="WP_377048744.1">
    <property type="nucleotide sequence ID" value="NZ_JBHLVZ010000002.1"/>
</dbReference>
<dbReference type="PROSITE" id="PS01124">
    <property type="entry name" value="HTH_ARAC_FAMILY_2"/>
    <property type="match status" value="1"/>
</dbReference>
<dbReference type="InterPro" id="IPR018060">
    <property type="entry name" value="HTH_AraC"/>
</dbReference>
<feature type="region of interest" description="Disordered" evidence="4">
    <location>
        <begin position="172"/>
        <end position="191"/>
    </location>
</feature>
<evidence type="ECO:0000256" key="4">
    <source>
        <dbReference type="SAM" id="MobiDB-lite"/>
    </source>
</evidence>
<dbReference type="PROSITE" id="PS00041">
    <property type="entry name" value="HTH_ARAC_FAMILY_1"/>
    <property type="match status" value="1"/>
</dbReference>
<evidence type="ECO:0000256" key="3">
    <source>
        <dbReference type="ARBA" id="ARBA00023163"/>
    </source>
</evidence>
<dbReference type="EMBL" id="JBHLVZ010000002">
    <property type="protein sequence ID" value="MFC0384672.1"/>
    <property type="molecule type" value="Genomic_DNA"/>
</dbReference>
<gene>
    <name evidence="6" type="ORF">ACFFIC_03795</name>
</gene>
<dbReference type="PANTHER" id="PTHR46796">
    <property type="entry name" value="HTH-TYPE TRANSCRIPTIONAL ACTIVATOR RHAS-RELATED"/>
    <property type="match status" value="1"/>
</dbReference>
<dbReference type="Proteomes" id="UP001589789">
    <property type="component" value="Unassembled WGS sequence"/>
</dbReference>
<dbReference type="Pfam" id="PF12833">
    <property type="entry name" value="HTH_18"/>
    <property type="match status" value="1"/>
</dbReference>